<dbReference type="Gene3D" id="3.10.180.10">
    <property type="entry name" value="2,3-Dihydroxybiphenyl 1,2-Dioxygenase, domain 1"/>
    <property type="match status" value="1"/>
</dbReference>
<accession>A0A2M8GJQ2</accession>
<feature type="domain" description="VOC" evidence="1">
    <location>
        <begin position="3"/>
        <end position="128"/>
    </location>
</feature>
<sequence>MKKLKLAESYLRVTDLNRAIKFYEKLLGVKVKLGYKDRWVTVVDGFGLYRSAFDIEHGVEMTNIERNIKLGNNSIIVFHSSDIEKDYLRIKDMDITMLSNIAELNLMAHYKFFHFKDPDGNMVEVGQYL</sequence>
<dbReference type="InterPro" id="IPR029068">
    <property type="entry name" value="Glyas_Bleomycin-R_OHBP_Dase"/>
</dbReference>
<comment type="caution">
    <text evidence="2">The sequence shown here is derived from an EMBL/GenBank/DDBJ whole genome shotgun (WGS) entry which is preliminary data.</text>
</comment>
<dbReference type="InterPro" id="IPR037523">
    <property type="entry name" value="VOC_core"/>
</dbReference>
<dbReference type="InterPro" id="IPR025870">
    <property type="entry name" value="Glyoxalase-like_dom"/>
</dbReference>
<proteinExistence type="predicted"/>
<dbReference type="Pfam" id="PF12681">
    <property type="entry name" value="Glyoxalase_2"/>
    <property type="match status" value="1"/>
</dbReference>
<dbReference type="CDD" id="cd06587">
    <property type="entry name" value="VOC"/>
    <property type="match status" value="1"/>
</dbReference>
<dbReference type="SUPFAM" id="SSF54593">
    <property type="entry name" value="Glyoxalase/Bleomycin resistance protein/Dihydroxybiphenyl dioxygenase"/>
    <property type="match status" value="1"/>
</dbReference>
<dbReference type="Proteomes" id="UP000228960">
    <property type="component" value="Unassembled WGS sequence"/>
</dbReference>
<dbReference type="PROSITE" id="PS51819">
    <property type="entry name" value="VOC"/>
    <property type="match status" value="1"/>
</dbReference>
<protein>
    <recommendedName>
        <fullName evidence="1">VOC domain-containing protein</fullName>
    </recommendedName>
</protein>
<evidence type="ECO:0000313" key="3">
    <source>
        <dbReference type="Proteomes" id="UP000228960"/>
    </source>
</evidence>
<reference evidence="3" key="1">
    <citation type="submission" date="2017-09" db="EMBL/GenBank/DDBJ databases">
        <title>Depth-based differentiation of microbial function through sediment-hosted aquifers and enrichment of novel symbionts in the deep terrestrial subsurface.</title>
        <authorList>
            <person name="Probst A.J."/>
            <person name="Ladd B."/>
            <person name="Jarett J.K."/>
            <person name="Geller-Mcgrath D.E."/>
            <person name="Sieber C.M.K."/>
            <person name="Emerson J.B."/>
            <person name="Anantharaman K."/>
            <person name="Thomas B.C."/>
            <person name="Malmstrom R."/>
            <person name="Stieglmeier M."/>
            <person name="Klingl A."/>
            <person name="Woyke T."/>
            <person name="Ryan C.M."/>
            <person name="Banfield J.F."/>
        </authorList>
    </citation>
    <scope>NUCLEOTIDE SEQUENCE [LARGE SCALE GENOMIC DNA]</scope>
</reference>
<evidence type="ECO:0000259" key="1">
    <source>
        <dbReference type="PROSITE" id="PS51819"/>
    </source>
</evidence>
<evidence type="ECO:0000313" key="2">
    <source>
        <dbReference type="EMBL" id="PJC80360.1"/>
    </source>
</evidence>
<gene>
    <name evidence="2" type="ORF">CO009_02235</name>
</gene>
<dbReference type="EMBL" id="PFQM01000058">
    <property type="protein sequence ID" value="PJC80360.1"/>
    <property type="molecule type" value="Genomic_DNA"/>
</dbReference>
<name>A0A2M8GJQ2_9BACT</name>
<dbReference type="AlphaFoldDB" id="A0A2M8GJQ2"/>
<organism evidence="2 3">
    <name type="scientific">Candidatus Shapirobacteria bacterium CG_4_8_14_3_um_filter_35_11</name>
    <dbReference type="NCBI Taxonomy" id="1974874"/>
    <lineage>
        <taxon>Bacteria</taxon>
        <taxon>Candidatus Shapironibacteriota</taxon>
    </lineage>
</organism>